<dbReference type="EMBL" id="HF582854">
    <property type="protein sequence ID" value="CCQ36435.1"/>
    <property type="molecule type" value="Genomic_DNA"/>
</dbReference>
<dbReference type="eggNOG" id="arCOG04575">
    <property type="taxonomic scope" value="Archaea"/>
</dbReference>
<dbReference type="OrthoDB" id="317711at2157"/>
<dbReference type="GeneID" id="14651193"/>
<dbReference type="AlphaFoldDB" id="M1XKS7"/>
<dbReference type="InterPro" id="IPR043899">
    <property type="entry name" value="DUF5789"/>
</dbReference>
<keyword evidence="2" id="KW-1185">Reference proteome</keyword>
<dbReference type="Proteomes" id="UP000011867">
    <property type="component" value="Chromosome"/>
</dbReference>
<reference evidence="1 2" key="1">
    <citation type="journal article" date="2013" name="Genome Announc.">
        <title>Genome of the haloarchaeon Natronomonas moolapensis, a neutrophilic member of a previously haloalkaliphilic genus.</title>
        <authorList>
            <person name="Dyall-Smith M.L."/>
            <person name="Pfeiffer F."/>
            <person name="Oberwinkler T."/>
            <person name="Klee K."/>
            <person name="Rampp M."/>
            <person name="Palm P."/>
            <person name="Gross K."/>
            <person name="Schuster S.C."/>
            <person name="Oesterhelt D."/>
        </authorList>
    </citation>
    <scope>NUCLEOTIDE SEQUENCE [LARGE SCALE GENOMIC DNA]</scope>
    <source>
        <strain evidence="2">DSM 18674 / JCM 14361 / 8.8.11</strain>
    </source>
</reference>
<name>M1XKS7_NATM8</name>
<dbReference type="Pfam" id="PF19102">
    <property type="entry name" value="DUF5789"/>
    <property type="match status" value="1"/>
</dbReference>
<protein>
    <submittedName>
        <fullName evidence="1">Uncharacterized protein</fullName>
    </submittedName>
</protein>
<sequence>MGVRPPQQSDGDTPEIIAFGIAALDEHLERADVTFPVTEEALLETVGDPSIPYDATGNEIRLSAALEELPQARYETRQEFMNALHPVFEARRERGNNSFVGRLRSLLPF</sequence>
<gene>
    <name evidence="1" type="ordered locus">Nmlp_2264</name>
</gene>
<evidence type="ECO:0000313" key="1">
    <source>
        <dbReference type="EMBL" id="CCQ36435.1"/>
    </source>
</evidence>
<accession>M1XKS7</accession>
<dbReference type="RefSeq" id="WP_015409235.1">
    <property type="nucleotide sequence ID" value="NC_020388.1"/>
</dbReference>
<dbReference type="KEGG" id="nmo:Nmlp_2264"/>
<dbReference type="HOGENOM" id="CLU_2091262_0_0_2"/>
<organism evidence="1 2">
    <name type="scientific">Natronomonas moolapensis (strain DSM 18674 / CECT 7526 / JCM 14361 / 8.8.11)</name>
    <dbReference type="NCBI Taxonomy" id="268739"/>
    <lineage>
        <taxon>Archaea</taxon>
        <taxon>Methanobacteriati</taxon>
        <taxon>Methanobacteriota</taxon>
        <taxon>Stenosarchaea group</taxon>
        <taxon>Halobacteria</taxon>
        <taxon>Halobacteriales</taxon>
        <taxon>Natronomonadaceae</taxon>
        <taxon>Natronomonas</taxon>
    </lineage>
</organism>
<proteinExistence type="predicted"/>
<evidence type="ECO:0000313" key="2">
    <source>
        <dbReference type="Proteomes" id="UP000011867"/>
    </source>
</evidence>